<dbReference type="PANTHER" id="PTHR43581">
    <property type="entry name" value="ATP/GTP PHOSPHATASE"/>
    <property type="match status" value="1"/>
</dbReference>
<organism evidence="2 3">
    <name type="scientific">Caulobacter mirabilis</name>
    <dbReference type="NCBI Taxonomy" id="69666"/>
    <lineage>
        <taxon>Bacteria</taxon>
        <taxon>Pseudomonadati</taxon>
        <taxon>Pseudomonadota</taxon>
        <taxon>Alphaproteobacteria</taxon>
        <taxon>Caulobacterales</taxon>
        <taxon>Caulobacteraceae</taxon>
        <taxon>Caulobacter</taxon>
    </lineage>
</organism>
<protein>
    <recommendedName>
        <fullName evidence="1">Endonuclease GajA/Old nuclease/RecF-like AAA domain-containing protein</fullName>
    </recommendedName>
</protein>
<name>A0A2D2AWB4_9CAUL</name>
<proteinExistence type="predicted"/>
<feature type="domain" description="Endonuclease GajA/Old nuclease/RecF-like AAA" evidence="1">
    <location>
        <begin position="311"/>
        <end position="394"/>
    </location>
</feature>
<dbReference type="KEGG" id="cmb:CSW64_07565"/>
<dbReference type="InterPro" id="IPR041685">
    <property type="entry name" value="AAA_GajA/Old/RecF-like"/>
</dbReference>
<dbReference type="Gene3D" id="3.40.50.300">
    <property type="entry name" value="P-loop containing nucleotide triphosphate hydrolases"/>
    <property type="match status" value="1"/>
</dbReference>
<evidence type="ECO:0000313" key="2">
    <source>
        <dbReference type="EMBL" id="ATQ42286.1"/>
    </source>
</evidence>
<dbReference type="InterPro" id="IPR027417">
    <property type="entry name" value="P-loop_NTPase"/>
</dbReference>
<gene>
    <name evidence="2" type="ORF">CSW64_07565</name>
</gene>
<dbReference type="Proteomes" id="UP000228945">
    <property type="component" value="Chromosome"/>
</dbReference>
<accession>A0A2D2AWB4</accession>
<sequence>MAELLGICVRKSDAVMPLPRISFTRFGPITHGKIDLAKFLIFVGRNNTGKSYLANLVWAFRNFRTAMLAGESQDKLLVPEWFRSWVERDHVAEQFSPLEIRGQDIEAVLNPWLAENGIKVARRVLSYEGVPVENLSIRLRGSIWIKKRPKLPPAFDTNKFSFLRSDFPSPSSWEISGKKFEKSGVEERIEDYSAQMLSVYASDSVYELFISIVEKFISADLDAGRSSSIYMPAARSGLMLSLPSLYSSLLENFTLSADGTASVNLPLGTVRFLQALTRAPAGAKPGRFSEIADFLEGEVVRGKVSRDGEQHGRFSYAPQGAKVNLPLHATSSLVSEMAPFLYLLNGHNIDQGLVLEEPEAHLHLSAQRAMARAIARLLSDGVSVALTTHSDTFVQQINVLGRLHRHPAKEDLMKRYGYVDNELIDLDSAHCYEFVKSRSATKVVRLDATDMGFAVPSLNETLIELAEETISTNLEN</sequence>
<evidence type="ECO:0000259" key="1">
    <source>
        <dbReference type="Pfam" id="PF13175"/>
    </source>
</evidence>
<dbReference type="AlphaFoldDB" id="A0A2D2AWB4"/>
<dbReference type="EMBL" id="CP024201">
    <property type="protein sequence ID" value="ATQ42286.1"/>
    <property type="molecule type" value="Genomic_DNA"/>
</dbReference>
<dbReference type="SUPFAM" id="SSF52540">
    <property type="entry name" value="P-loop containing nucleoside triphosphate hydrolases"/>
    <property type="match status" value="1"/>
</dbReference>
<dbReference type="RefSeq" id="WP_099621543.1">
    <property type="nucleotide sequence ID" value="NZ_CP024201.1"/>
</dbReference>
<reference evidence="2 3" key="1">
    <citation type="submission" date="2017-10" db="EMBL/GenBank/DDBJ databases">
        <title>Genome sequence of Caulobacter mirabilis FWC38.</title>
        <authorList>
            <person name="Fiebig A."/>
            <person name="Crosson S."/>
        </authorList>
    </citation>
    <scope>NUCLEOTIDE SEQUENCE [LARGE SCALE GENOMIC DNA]</scope>
    <source>
        <strain evidence="2 3">FWC 38</strain>
    </source>
</reference>
<dbReference type="OrthoDB" id="3322489at2"/>
<dbReference type="Pfam" id="PF13175">
    <property type="entry name" value="AAA_15"/>
    <property type="match status" value="1"/>
</dbReference>
<dbReference type="PANTHER" id="PTHR43581:SF4">
    <property type="entry name" value="ATP_GTP PHOSPHATASE"/>
    <property type="match status" value="1"/>
</dbReference>
<evidence type="ECO:0000313" key="3">
    <source>
        <dbReference type="Proteomes" id="UP000228945"/>
    </source>
</evidence>
<dbReference type="InterPro" id="IPR051396">
    <property type="entry name" value="Bact_Antivir_Def_Nuclease"/>
</dbReference>
<keyword evidence="3" id="KW-1185">Reference proteome</keyword>